<protein>
    <recommendedName>
        <fullName evidence="4">DUF916 domain-containing protein</fullName>
    </recommendedName>
</protein>
<keyword evidence="1" id="KW-0812">Transmembrane</keyword>
<feature type="transmembrane region" description="Helical" evidence="1">
    <location>
        <begin position="323"/>
        <end position="344"/>
    </location>
</feature>
<name>A0A2M7AXN7_9BACT</name>
<organism evidence="2 3">
    <name type="scientific">Candidatus Portnoybacteria bacterium CG06_land_8_20_14_3_00_39_12</name>
    <dbReference type="NCBI Taxonomy" id="1974809"/>
    <lineage>
        <taxon>Bacteria</taxon>
        <taxon>Candidatus Portnoyibacteriota</taxon>
    </lineage>
</organism>
<dbReference type="Proteomes" id="UP000228775">
    <property type="component" value="Unassembled WGS sequence"/>
</dbReference>
<evidence type="ECO:0008006" key="4">
    <source>
        <dbReference type="Google" id="ProtNLM"/>
    </source>
</evidence>
<dbReference type="AlphaFoldDB" id="A0A2M7AXN7"/>
<dbReference type="EMBL" id="PEVY01000021">
    <property type="protein sequence ID" value="PIU75397.1"/>
    <property type="molecule type" value="Genomic_DNA"/>
</dbReference>
<sequence length="362" mass="40337">MSSNKFQLISITTAGLLLVLVGGISRAADFDIAVNPPKFEMELKRGEIFNGEVQVANYGKTSLPLFVRMTSFSADEETGQMNFDEASQAPSFNSKYWFKIENPNLILNPGEARVIKFQISVPQDAEPGGHYAVLLFEPQIPALNYEEGKAQVVPIVGVLFLTSVNVEGVSKSENPLVIVEFSIPGKYHLKRVENFLAGIGGIFSEALAENKNAFSVVENSNLSFSLRLKNEDIYHIKPTGKLVIVSTLTGARVGETDVLKNTILPGKTRNFPVEFKPDLFLNLDKYLPQSVAKIISSSTLWGKYRAQLELEVDGKKVFKTIDFWIFPWKVAIALCVAVVILFLMRKRIWTATKILFKLNIKN</sequence>
<evidence type="ECO:0000313" key="2">
    <source>
        <dbReference type="EMBL" id="PIU75397.1"/>
    </source>
</evidence>
<keyword evidence="1" id="KW-0472">Membrane</keyword>
<reference evidence="3" key="1">
    <citation type="submission" date="2017-09" db="EMBL/GenBank/DDBJ databases">
        <title>Depth-based differentiation of microbial function through sediment-hosted aquifers and enrichment of novel symbionts in the deep terrestrial subsurface.</title>
        <authorList>
            <person name="Probst A.J."/>
            <person name="Ladd B."/>
            <person name="Jarett J.K."/>
            <person name="Geller-Mcgrath D.E."/>
            <person name="Sieber C.M.K."/>
            <person name="Emerson J.B."/>
            <person name="Anantharaman K."/>
            <person name="Thomas B.C."/>
            <person name="Malmstrom R."/>
            <person name="Stieglmeier M."/>
            <person name="Klingl A."/>
            <person name="Woyke T."/>
            <person name="Ryan C.M."/>
            <person name="Banfield J.F."/>
        </authorList>
    </citation>
    <scope>NUCLEOTIDE SEQUENCE [LARGE SCALE GENOMIC DNA]</scope>
</reference>
<gene>
    <name evidence="2" type="ORF">COS76_00995</name>
</gene>
<evidence type="ECO:0000256" key="1">
    <source>
        <dbReference type="SAM" id="Phobius"/>
    </source>
</evidence>
<keyword evidence="1" id="KW-1133">Transmembrane helix</keyword>
<accession>A0A2M7AXN7</accession>
<comment type="caution">
    <text evidence="2">The sequence shown here is derived from an EMBL/GenBank/DDBJ whole genome shotgun (WGS) entry which is preliminary data.</text>
</comment>
<evidence type="ECO:0000313" key="3">
    <source>
        <dbReference type="Proteomes" id="UP000228775"/>
    </source>
</evidence>
<proteinExistence type="predicted"/>